<dbReference type="PROSITE" id="PS50972">
    <property type="entry name" value="PTERIN_BINDING"/>
    <property type="match status" value="1"/>
</dbReference>
<reference evidence="10" key="1">
    <citation type="submission" date="2018-06" db="EMBL/GenBank/DDBJ databases">
        <authorList>
            <person name="Zhirakovskaya E."/>
        </authorList>
    </citation>
    <scope>NUCLEOTIDE SEQUENCE</scope>
</reference>
<dbReference type="NCBIfam" id="TIGR01496">
    <property type="entry name" value="DHPS"/>
    <property type="match status" value="1"/>
</dbReference>
<dbReference type="PROSITE" id="PS00793">
    <property type="entry name" value="DHPS_2"/>
    <property type="match status" value="1"/>
</dbReference>
<gene>
    <name evidence="10" type="ORF">MNBD_ALPHA11-1711</name>
</gene>
<dbReference type="GO" id="GO:0046654">
    <property type="term" value="P:tetrahydrofolate biosynthetic process"/>
    <property type="evidence" value="ECO:0007669"/>
    <property type="project" value="TreeGrafter"/>
</dbReference>
<comment type="cofactor">
    <cofactor evidence="2">
        <name>Mg(2+)</name>
        <dbReference type="ChEBI" id="CHEBI:18420"/>
    </cofactor>
</comment>
<keyword evidence="7" id="KW-0460">Magnesium</keyword>
<comment type="catalytic activity">
    <reaction evidence="1">
        <text>(7,8-dihydropterin-6-yl)methyl diphosphate + 4-aminobenzoate = 7,8-dihydropteroate + diphosphate</text>
        <dbReference type="Rhea" id="RHEA:19949"/>
        <dbReference type="ChEBI" id="CHEBI:17836"/>
        <dbReference type="ChEBI" id="CHEBI:17839"/>
        <dbReference type="ChEBI" id="CHEBI:33019"/>
        <dbReference type="ChEBI" id="CHEBI:72950"/>
        <dbReference type="EC" id="2.5.1.15"/>
    </reaction>
</comment>
<keyword evidence="6" id="KW-0479">Metal-binding</keyword>
<evidence type="ECO:0000256" key="1">
    <source>
        <dbReference type="ARBA" id="ARBA00000012"/>
    </source>
</evidence>
<evidence type="ECO:0000256" key="8">
    <source>
        <dbReference type="ARBA" id="ARBA00022909"/>
    </source>
</evidence>
<dbReference type="Gene3D" id="3.20.20.20">
    <property type="entry name" value="Dihydropteroate synthase-like"/>
    <property type="match status" value="1"/>
</dbReference>
<organism evidence="10">
    <name type="scientific">hydrothermal vent metagenome</name>
    <dbReference type="NCBI Taxonomy" id="652676"/>
    <lineage>
        <taxon>unclassified sequences</taxon>
        <taxon>metagenomes</taxon>
        <taxon>ecological metagenomes</taxon>
    </lineage>
</organism>
<dbReference type="EMBL" id="UOEQ01000561">
    <property type="protein sequence ID" value="VAW24834.1"/>
    <property type="molecule type" value="Genomic_DNA"/>
</dbReference>
<evidence type="ECO:0000256" key="3">
    <source>
        <dbReference type="ARBA" id="ARBA00004763"/>
    </source>
</evidence>
<sequence length="285" mass="31134">MSPHSTHQIPIKEGVLALGPKPLIMGILNVTPDSFSDGGHHTNPQKALSHTRVMLEQGADIIDIGGQSTRPGAKEISTQEELDRVIPVIEHLISSGIKVPISIDTFKALVADQAIQAGATIINDVSGLQREPEIATIAARYRTPIIIMHWDKQRDQNADIIEEMHRFLEVSLGIAQNANVQKTKIIIDPGFGFAKTLDENYQVLGRLHELHKHGLPLLIGTSRKSMLSKLLQPVPDELATATAATSVIAYQQGAHIFRVHDVAQNLQALQIAYASLYAIKSQDSK</sequence>
<dbReference type="GO" id="GO:0046872">
    <property type="term" value="F:metal ion binding"/>
    <property type="evidence" value="ECO:0007669"/>
    <property type="project" value="UniProtKB-KW"/>
</dbReference>
<dbReference type="GO" id="GO:0046656">
    <property type="term" value="P:folic acid biosynthetic process"/>
    <property type="evidence" value="ECO:0007669"/>
    <property type="project" value="UniProtKB-KW"/>
</dbReference>
<evidence type="ECO:0000313" key="10">
    <source>
        <dbReference type="EMBL" id="VAW24834.1"/>
    </source>
</evidence>
<evidence type="ECO:0000256" key="6">
    <source>
        <dbReference type="ARBA" id="ARBA00022723"/>
    </source>
</evidence>
<dbReference type="InterPro" id="IPR045031">
    <property type="entry name" value="DHP_synth-like"/>
</dbReference>
<name>A0A3B0UY36_9ZZZZ</name>
<dbReference type="GO" id="GO:0005829">
    <property type="term" value="C:cytosol"/>
    <property type="evidence" value="ECO:0007669"/>
    <property type="project" value="TreeGrafter"/>
</dbReference>
<comment type="pathway">
    <text evidence="3">Cofactor biosynthesis; tetrahydrofolate biosynthesis; 7,8-dihydrofolate from 2-amino-4-hydroxy-6-hydroxymethyl-7,8-dihydropteridine diphosphate and 4-aminobenzoate: step 1/2.</text>
</comment>
<evidence type="ECO:0000256" key="2">
    <source>
        <dbReference type="ARBA" id="ARBA00001946"/>
    </source>
</evidence>
<evidence type="ECO:0000256" key="4">
    <source>
        <dbReference type="ARBA" id="ARBA00012458"/>
    </source>
</evidence>
<dbReference type="InterPro" id="IPR006390">
    <property type="entry name" value="DHP_synth_dom"/>
</dbReference>
<feature type="domain" description="Pterin-binding" evidence="9">
    <location>
        <begin position="22"/>
        <end position="270"/>
    </location>
</feature>
<evidence type="ECO:0000256" key="7">
    <source>
        <dbReference type="ARBA" id="ARBA00022842"/>
    </source>
</evidence>
<dbReference type="PROSITE" id="PS00792">
    <property type="entry name" value="DHPS_1"/>
    <property type="match status" value="1"/>
</dbReference>
<dbReference type="PANTHER" id="PTHR20941:SF1">
    <property type="entry name" value="FOLIC ACID SYNTHESIS PROTEIN FOL1"/>
    <property type="match status" value="1"/>
</dbReference>
<dbReference type="PANTHER" id="PTHR20941">
    <property type="entry name" value="FOLATE SYNTHESIS PROTEINS"/>
    <property type="match status" value="1"/>
</dbReference>
<evidence type="ECO:0000259" key="9">
    <source>
        <dbReference type="PROSITE" id="PS50972"/>
    </source>
</evidence>
<dbReference type="FunFam" id="3.20.20.20:FF:000006">
    <property type="entry name" value="Dihydropteroate synthase"/>
    <property type="match status" value="1"/>
</dbReference>
<dbReference type="Pfam" id="PF00809">
    <property type="entry name" value="Pterin_bind"/>
    <property type="match status" value="1"/>
</dbReference>
<dbReference type="GO" id="GO:0004156">
    <property type="term" value="F:dihydropteroate synthase activity"/>
    <property type="evidence" value="ECO:0007669"/>
    <property type="project" value="UniProtKB-EC"/>
</dbReference>
<keyword evidence="5 10" id="KW-0808">Transferase</keyword>
<evidence type="ECO:0000256" key="5">
    <source>
        <dbReference type="ARBA" id="ARBA00022679"/>
    </source>
</evidence>
<accession>A0A3B0UY36</accession>
<protein>
    <recommendedName>
        <fullName evidence="4">dihydropteroate synthase</fullName>
        <ecNumber evidence="4">2.5.1.15</ecNumber>
    </recommendedName>
</protein>
<dbReference type="InterPro" id="IPR000489">
    <property type="entry name" value="Pterin-binding_dom"/>
</dbReference>
<keyword evidence="8" id="KW-0289">Folate biosynthesis</keyword>
<dbReference type="EC" id="2.5.1.15" evidence="4"/>
<dbReference type="CDD" id="cd00739">
    <property type="entry name" value="DHPS"/>
    <property type="match status" value="1"/>
</dbReference>
<dbReference type="AlphaFoldDB" id="A0A3B0UY36"/>
<dbReference type="InterPro" id="IPR011005">
    <property type="entry name" value="Dihydropteroate_synth-like_sf"/>
</dbReference>
<dbReference type="SUPFAM" id="SSF51717">
    <property type="entry name" value="Dihydropteroate synthetase-like"/>
    <property type="match status" value="1"/>
</dbReference>
<proteinExistence type="predicted"/>